<keyword evidence="6" id="KW-1185">Reference proteome</keyword>
<dbReference type="SMART" id="SM00028">
    <property type="entry name" value="TPR"/>
    <property type="match status" value="11"/>
</dbReference>
<feature type="repeat" description="TPR" evidence="4">
    <location>
        <begin position="242"/>
        <end position="275"/>
    </location>
</feature>
<dbReference type="Pfam" id="PF08238">
    <property type="entry name" value="Sel1"/>
    <property type="match status" value="1"/>
</dbReference>
<dbReference type="SUPFAM" id="SSF48452">
    <property type="entry name" value="TPR-like"/>
    <property type="match status" value="2"/>
</dbReference>
<evidence type="ECO:0000256" key="2">
    <source>
        <dbReference type="ARBA" id="ARBA00022676"/>
    </source>
</evidence>
<feature type="repeat" description="TPR" evidence="4">
    <location>
        <begin position="208"/>
        <end position="241"/>
    </location>
</feature>
<dbReference type="Gene3D" id="1.25.40.10">
    <property type="entry name" value="Tetratricopeptide repeat domain"/>
    <property type="match status" value="3"/>
</dbReference>
<dbReference type="Pfam" id="PF13176">
    <property type="entry name" value="TPR_7"/>
    <property type="match status" value="1"/>
</dbReference>
<dbReference type="GO" id="GO:0016757">
    <property type="term" value="F:glycosyltransferase activity"/>
    <property type="evidence" value="ECO:0007669"/>
    <property type="project" value="UniProtKB-KW"/>
</dbReference>
<evidence type="ECO:0000256" key="1">
    <source>
        <dbReference type="ARBA" id="ARBA00004922"/>
    </source>
</evidence>
<dbReference type="Pfam" id="PF13424">
    <property type="entry name" value="TPR_12"/>
    <property type="match status" value="1"/>
</dbReference>
<dbReference type="InterPro" id="IPR006597">
    <property type="entry name" value="Sel1-like"/>
</dbReference>
<feature type="repeat" description="TPR" evidence="4">
    <location>
        <begin position="140"/>
        <end position="173"/>
    </location>
</feature>
<dbReference type="Pfam" id="PF13414">
    <property type="entry name" value="TPR_11"/>
    <property type="match status" value="1"/>
</dbReference>
<accession>A0A840TSQ9</accession>
<dbReference type="PANTHER" id="PTHR44835:SF1">
    <property type="entry name" value="PROTEIN O-GLCNAC TRANSFERASE"/>
    <property type="match status" value="1"/>
</dbReference>
<evidence type="ECO:0000256" key="4">
    <source>
        <dbReference type="PROSITE-ProRule" id="PRU00339"/>
    </source>
</evidence>
<keyword evidence="3" id="KW-0808">Transferase</keyword>
<dbReference type="Pfam" id="PF00515">
    <property type="entry name" value="TPR_1"/>
    <property type="match status" value="1"/>
</dbReference>
<feature type="repeat" description="TPR" evidence="4">
    <location>
        <begin position="106"/>
        <end position="139"/>
    </location>
</feature>
<dbReference type="AlphaFoldDB" id="A0A840TSQ9"/>
<feature type="repeat" description="TPR" evidence="4">
    <location>
        <begin position="276"/>
        <end position="309"/>
    </location>
</feature>
<comment type="pathway">
    <text evidence="1">Protein modification; protein glycosylation.</text>
</comment>
<evidence type="ECO:0000313" key="5">
    <source>
        <dbReference type="EMBL" id="MBB5283040.1"/>
    </source>
</evidence>
<dbReference type="Proteomes" id="UP000557307">
    <property type="component" value="Unassembled WGS sequence"/>
</dbReference>
<keyword evidence="4" id="KW-0802">TPR repeat</keyword>
<dbReference type="InterPro" id="IPR051939">
    <property type="entry name" value="Glycosyltr_41/O-GlcNAc_trsf"/>
</dbReference>
<dbReference type="EMBL" id="JACHGF010000002">
    <property type="protein sequence ID" value="MBB5283040.1"/>
    <property type="molecule type" value="Genomic_DNA"/>
</dbReference>
<comment type="caution">
    <text evidence="5">The sequence shown here is derived from an EMBL/GenBank/DDBJ whole genome shotgun (WGS) entry which is preliminary data.</text>
</comment>
<dbReference type="PROSITE" id="PS50005">
    <property type="entry name" value="TPR"/>
    <property type="match status" value="9"/>
</dbReference>
<feature type="repeat" description="TPR" evidence="4">
    <location>
        <begin position="344"/>
        <end position="377"/>
    </location>
</feature>
<dbReference type="Pfam" id="PF13181">
    <property type="entry name" value="TPR_8"/>
    <property type="match status" value="1"/>
</dbReference>
<feature type="repeat" description="TPR" evidence="4">
    <location>
        <begin position="72"/>
        <end position="105"/>
    </location>
</feature>
<dbReference type="InterPro" id="IPR019734">
    <property type="entry name" value="TPR_rpt"/>
</dbReference>
<evidence type="ECO:0000256" key="3">
    <source>
        <dbReference type="ARBA" id="ARBA00022679"/>
    </source>
</evidence>
<keyword evidence="2" id="KW-0328">Glycosyltransferase</keyword>
<dbReference type="InterPro" id="IPR011990">
    <property type="entry name" value="TPR-like_helical_dom_sf"/>
</dbReference>
<dbReference type="PANTHER" id="PTHR44835">
    <property type="entry name" value="UDP-N-ACETYLGLUCOSAMINE--PEPTIDE N-ACETYLGLUCOSAMINYLTRANSFERASE SPINDLY-RELATED"/>
    <property type="match status" value="1"/>
</dbReference>
<gene>
    <name evidence="5" type="ORF">HNQ92_001166</name>
</gene>
<organism evidence="5 6">
    <name type="scientific">Rhabdobacter roseus</name>
    <dbReference type="NCBI Taxonomy" id="1655419"/>
    <lineage>
        <taxon>Bacteria</taxon>
        <taxon>Pseudomonadati</taxon>
        <taxon>Bacteroidota</taxon>
        <taxon>Cytophagia</taxon>
        <taxon>Cytophagales</taxon>
        <taxon>Cytophagaceae</taxon>
        <taxon>Rhabdobacter</taxon>
    </lineage>
</organism>
<dbReference type="RefSeq" id="WP_184172098.1">
    <property type="nucleotide sequence ID" value="NZ_JACHGF010000002.1"/>
</dbReference>
<feature type="repeat" description="TPR" evidence="4">
    <location>
        <begin position="174"/>
        <end position="207"/>
    </location>
</feature>
<sequence length="948" mass="109266">MKTELEYSEEAKHLRDTNRVEEAFILVDHGLSFYPKSAILFFRKGTLYSFIKDYGQAIYFHNHSIYLDPAFASPEYGLGSVYHDLKEYDRAIHHHEQAIKKDPNDANPEHGLGNTYLALKEYDRAIHHYEQAIQMDPNDAYPEFGLGNVYLDLKHYSRAIQHYNQAIQKEPNFAHPEERLGTVYHDLKDFTLAILHYEQAIQNDPDFAAPEHGMGNVYHDLQDYPRAIHHYEQAIQKDPDLAAPEHGLGNVYRALQDYPRAIHHYEQAIQKDPDYAHPEHGMGNVYHDLQDYPRAIHHYEQAIQKDLNDAYPENGLGNVYRALKDYPRAIHHYEQAIQKNPNFAYPEHGLGNVYLDLKHYSLGIQHYNQAIQKDPDSGLPEYGLGITYYNLKEYSHARIHLTRCIFLDSSLATGVAYQLVPIFDKEIPCPYLVLHLVRIVPETWSDLTSIVQRAQAQSRTVQLYQTYLKNYSVSKESQKQYKYLEALINYFMGLPFEAYRIFGQEIDSSEDSISLMGNYYWLQAATAFAIPDDTYNTLKENAISDAYELLSAPTDASAQELYYAAQILWNEFLSKNDPKFAEQADRAFQLADEASYLPAAYMRVLTLGTLNRTEEQAQKIAHIISLELSDPDGPAFLRGFEVQNLDPSKKDFLTPILKYAHFTEIIEAIELVSEGPVAKIPEFYQAWHMPNLEEIRIKVEKVELENLKSGLLNSFVEKVGSIYNTERANKLKEEIDFIDDDLQDSIERIFTKYDTPVSSEGYSTDLEFELATFIHKWRVAQRYRHDGGVMSGRIVYEKVIAYFMHKGILEPLSAFSLTYYAFFIQERHKPKNLYSIFSSASLEGTTDIGKEALAGVGKTIISTTLEIGSASLSPVTFFVGFMIKTILQHRALFSSSCLITLSAKDDYNTFKRILDENTLELVKQYRPKDPDEQGVWEQICRWYDERSL</sequence>
<evidence type="ECO:0000313" key="6">
    <source>
        <dbReference type="Proteomes" id="UP000557307"/>
    </source>
</evidence>
<dbReference type="PROSITE" id="PS50293">
    <property type="entry name" value="TPR_REGION"/>
    <property type="match status" value="3"/>
</dbReference>
<feature type="repeat" description="TPR" evidence="4">
    <location>
        <begin position="310"/>
        <end position="343"/>
    </location>
</feature>
<name>A0A840TSQ9_9BACT</name>
<protein>
    <submittedName>
        <fullName evidence="5">Tetratricopeptide (TPR) repeat protein</fullName>
    </submittedName>
</protein>
<proteinExistence type="predicted"/>
<reference evidence="5 6" key="1">
    <citation type="submission" date="2020-08" db="EMBL/GenBank/DDBJ databases">
        <title>Genomic Encyclopedia of Type Strains, Phase IV (KMG-IV): sequencing the most valuable type-strain genomes for metagenomic binning, comparative biology and taxonomic classification.</title>
        <authorList>
            <person name="Goeker M."/>
        </authorList>
    </citation>
    <scope>NUCLEOTIDE SEQUENCE [LARGE SCALE GENOMIC DNA]</scope>
    <source>
        <strain evidence="5 6">DSM 105074</strain>
    </source>
</reference>